<gene>
    <name evidence="11" type="primary">baeS_1</name>
    <name evidence="11" type="ORF">NCTC12123_01721</name>
</gene>
<dbReference type="Proteomes" id="UP000255163">
    <property type="component" value="Unassembled WGS sequence"/>
</dbReference>
<dbReference type="CDD" id="cd00082">
    <property type="entry name" value="HisKA"/>
    <property type="match status" value="1"/>
</dbReference>
<dbReference type="CDD" id="cd00075">
    <property type="entry name" value="HATPase"/>
    <property type="match status" value="1"/>
</dbReference>
<keyword evidence="6" id="KW-0812">Transmembrane</keyword>
<dbReference type="GO" id="GO:0000155">
    <property type="term" value="F:phosphorelay sensor kinase activity"/>
    <property type="evidence" value="ECO:0007669"/>
    <property type="project" value="InterPro"/>
</dbReference>
<dbReference type="PANTHER" id="PTHR45436">
    <property type="entry name" value="SENSOR HISTIDINE KINASE YKOH"/>
    <property type="match status" value="1"/>
</dbReference>
<dbReference type="PROSITE" id="PS50885">
    <property type="entry name" value="HAMP"/>
    <property type="match status" value="1"/>
</dbReference>
<proteinExistence type="predicted"/>
<dbReference type="AlphaFoldDB" id="A0A376F9Z9"/>
<dbReference type="InterPro" id="IPR036097">
    <property type="entry name" value="HisK_dim/P_sf"/>
</dbReference>
<evidence type="ECO:0000313" key="12">
    <source>
        <dbReference type="Proteomes" id="UP000255163"/>
    </source>
</evidence>
<dbReference type="RefSeq" id="WP_059346663.1">
    <property type="nucleotide sequence ID" value="NZ_BTPF01000001.1"/>
</dbReference>
<keyword evidence="9" id="KW-0902">Two-component regulatory system</keyword>
<name>A0A376F9Z9_ENTAS</name>
<dbReference type="EC" id="2.7.13.3" evidence="3"/>
<evidence type="ECO:0000256" key="4">
    <source>
        <dbReference type="ARBA" id="ARBA00022553"/>
    </source>
</evidence>
<evidence type="ECO:0000256" key="10">
    <source>
        <dbReference type="ARBA" id="ARBA00023136"/>
    </source>
</evidence>
<dbReference type="SMART" id="SM00388">
    <property type="entry name" value="HisKA"/>
    <property type="match status" value="1"/>
</dbReference>
<dbReference type="Gene3D" id="3.30.565.10">
    <property type="entry name" value="Histidine kinase-like ATPase, C-terminal domain"/>
    <property type="match status" value="1"/>
</dbReference>
<dbReference type="PANTHER" id="PTHR45436:SF5">
    <property type="entry name" value="SENSOR HISTIDINE KINASE TRCS"/>
    <property type="match status" value="1"/>
</dbReference>
<comment type="subcellular location">
    <subcellularLocation>
        <location evidence="2">Cell inner membrane</location>
        <topology evidence="2">Multi-pass membrane protein</topology>
    </subcellularLocation>
</comment>
<dbReference type="SUPFAM" id="SSF47384">
    <property type="entry name" value="Homodimeric domain of signal transducing histidine kinase"/>
    <property type="match status" value="1"/>
</dbReference>
<dbReference type="Pfam" id="PF00512">
    <property type="entry name" value="HisKA"/>
    <property type="match status" value="1"/>
</dbReference>
<keyword evidence="10" id="KW-0472">Membrane</keyword>
<organism evidence="11 12">
    <name type="scientific">Enterobacter asburiae</name>
    <dbReference type="NCBI Taxonomy" id="61645"/>
    <lineage>
        <taxon>Bacteria</taxon>
        <taxon>Pseudomonadati</taxon>
        <taxon>Pseudomonadota</taxon>
        <taxon>Gammaproteobacteria</taxon>
        <taxon>Enterobacterales</taxon>
        <taxon>Enterobacteriaceae</taxon>
        <taxon>Enterobacter</taxon>
        <taxon>Enterobacter cloacae complex</taxon>
    </lineage>
</organism>
<dbReference type="SUPFAM" id="SSF55874">
    <property type="entry name" value="ATPase domain of HSP90 chaperone/DNA topoisomerase II/histidine kinase"/>
    <property type="match status" value="1"/>
</dbReference>
<dbReference type="PRINTS" id="PR00344">
    <property type="entry name" value="BCTRLSENSOR"/>
</dbReference>
<evidence type="ECO:0000256" key="8">
    <source>
        <dbReference type="ARBA" id="ARBA00022989"/>
    </source>
</evidence>
<keyword evidence="5 11" id="KW-0808">Transferase</keyword>
<comment type="catalytic activity">
    <reaction evidence="1">
        <text>ATP + protein L-histidine = ADP + protein N-phospho-L-histidine.</text>
        <dbReference type="EC" id="2.7.13.3"/>
    </reaction>
</comment>
<evidence type="ECO:0000256" key="1">
    <source>
        <dbReference type="ARBA" id="ARBA00000085"/>
    </source>
</evidence>
<evidence type="ECO:0000256" key="5">
    <source>
        <dbReference type="ARBA" id="ARBA00022679"/>
    </source>
</evidence>
<dbReference type="GO" id="GO:0005886">
    <property type="term" value="C:plasma membrane"/>
    <property type="evidence" value="ECO:0007669"/>
    <property type="project" value="UniProtKB-SubCell"/>
</dbReference>
<keyword evidence="4" id="KW-0597">Phosphoprotein</keyword>
<dbReference type="InterPro" id="IPR003660">
    <property type="entry name" value="HAMP_dom"/>
</dbReference>
<dbReference type="InterPro" id="IPR036890">
    <property type="entry name" value="HATPase_C_sf"/>
</dbReference>
<evidence type="ECO:0000256" key="2">
    <source>
        <dbReference type="ARBA" id="ARBA00004429"/>
    </source>
</evidence>
<protein>
    <recommendedName>
        <fullName evidence="3">histidine kinase</fullName>
        <ecNumber evidence="3">2.7.13.3</ecNumber>
    </recommendedName>
</protein>
<keyword evidence="7 11" id="KW-0418">Kinase</keyword>
<sequence length="398" mass="44138">MIKNQHSSLWRWICARILALAIGSVIVIATCMWLRYAVQNYWIMGKMPAAVRQEFLTLSQNPQANPARFHSIVDTWWGLSYSTPSIASADWATVALLVLVMIPFIVVMGLKHARPLALQFSRLRDAAKDVADGQFGRQAELIEDAPAEMVSFATDFNSMTGQLARYEKELRASHVAMAHELRSPLTAAIGRLQGMLDGVFDASPAQLGMVMKQLQHLNRLTDELHLLSLADAGNLVLEDQPFCLDELIQERAAWIMPEADAHHFRITLRNPRTSPFRGDAFRLGQVVTILMENALRYGREGGHLEVALHYASGHYTLEFTDDGPGVSPQFLPEMFKRFSREEQSRARHSGGSGLGLSIARAICEAHGGEISASLPETGGLAVRILLPWHPSGNENLHS</sequence>
<dbReference type="EMBL" id="UFYI01000007">
    <property type="protein sequence ID" value="STD20092.1"/>
    <property type="molecule type" value="Genomic_DNA"/>
</dbReference>
<dbReference type="Pfam" id="PF02518">
    <property type="entry name" value="HATPase_c"/>
    <property type="match status" value="1"/>
</dbReference>
<dbReference type="InterPro" id="IPR004358">
    <property type="entry name" value="Sig_transdc_His_kin-like_C"/>
</dbReference>
<dbReference type="Gene3D" id="6.10.340.10">
    <property type="match status" value="1"/>
</dbReference>
<dbReference type="InterPro" id="IPR050428">
    <property type="entry name" value="TCS_sensor_his_kinase"/>
</dbReference>
<evidence type="ECO:0000256" key="7">
    <source>
        <dbReference type="ARBA" id="ARBA00022777"/>
    </source>
</evidence>
<dbReference type="Gene3D" id="1.10.287.130">
    <property type="match status" value="1"/>
</dbReference>
<dbReference type="InterPro" id="IPR003661">
    <property type="entry name" value="HisK_dim/P_dom"/>
</dbReference>
<dbReference type="PROSITE" id="PS50109">
    <property type="entry name" value="HIS_KIN"/>
    <property type="match status" value="1"/>
</dbReference>
<dbReference type="SMART" id="SM00387">
    <property type="entry name" value="HATPase_c"/>
    <property type="match status" value="1"/>
</dbReference>
<keyword evidence="8" id="KW-1133">Transmembrane helix</keyword>
<dbReference type="InterPro" id="IPR005467">
    <property type="entry name" value="His_kinase_dom"/>
</dbReference>
<reference evidence="11 12" key="1">
    <citation type="submission" date="2018-06" db="EMBL/GenBank/DDBJ databases">
        <authorList>
            <consortium name="Pathogen Informatics"/>
            <person name="Doyle S."/>
        </authorList>
    </citation>
    <scope>NUCLEOTIDE SEQUENCE [LARGE SCALE GENOMIC DNA]</scope>
    <source>
        <strain evidence="11 12">NCTC12123</strain>
    </source>
</reference>
<evidence type="ECO:0000313" key="11">
    <source>
        <dbReference type="EMBL" id="STD20092.1"/>
    </source>
</evidence>
<evidence type="ECO:0000256" key="3">
    <source>
        <dbReference type="ARBA" id="ARBA00012438"/>
    </source>
</evidence>
<evidence type="ECO:0000256" key="9">
    <source>
        <dbReference type="ARBA" id="ARBA00023012"/>
    </source>
</evidence>
<accession>A0A376F9Z9</accession>
<dbReference type="InterPro" id="IPR003594">
    <property type="entry name" value="HATPase_dom"/>
</dbReference>
<evidence type="ECO:0000256" key="6">
    <source>
        <dbReference type="ARBA" id="ARBA00022692"/>
    </source>
</evidence>